<reference evidence="2 3" key="1">
    <citation type="submission" date="2023-04" db="EMBL/GenBank/DDBJ databases">
        <title>Complete genome sequence of Alisedimentitalea scapharcae.</title>
        <authorList>
            <person name="Rong J.-C."/>
            <person name="Yi M.-L."/>
            <person name="Zhao Q."/>
        </authorList>
    </citation>
    <scope>NUCLEOTIDE SEQUENCE [LARGE SCALE GENOMIC DNA]</scope>
    <source>
        <strain evidence="2 3">KCTC 42119</strain>
    </source>
</reference>
<dbReference type="Pfam" id="PF13432">
    <property type="entry name" value="TPR_16"/>
    <property type="match status" value="1"/>
</dbReference>
<sequence>MTYSGHARQWAIPAITRKYLAATIALALVAGCDSGSLSQAENGPYAPGVDLSKEAVDGTDVGHRLMAAGQYELAIDAFTRAALVQGSTPEILTGMGSANLGLGRLGQAEDLLRRAVVAAPEWPGAWNNLGVVLMERGKIAEAEQIFRKAYALDNGESDSIRENLRLTLAKLENPDNTGGQQKDYKLVHRGNSDFLIRKGQ</sequence>
<name>A0ABZ2XZM8_9RHOB</name>
<dbReference type="SUPFAM" id="SSF48452">
    <property type="entry name" value="TPR-like"/>
    <property type="match status" value="1"/>
</dbReference>
<evidence type="ECO:0000313" key="3">
    <source>
        <dbReference type="Proteomes" id="UP001623232"/>
    </source>
</evidence>
<evidence type="ECO:0000256" key="1">
    <source>
        <dbReference type="PROSITE-ProRule" id="PRU00339"/>
    </source>
</evidence>
<keyword evidence="3" id="KW-1185">Reference proteome</keyword>
<evidence type="ECO:0000313" key="2">
    <source>
        <dbReference type="EMBL" id="WZK90096.1"/>
    </source>
</evidence>
<gene>
    <name evidence="2" type="ORF">QEZ52_05995</name>
</gene>
<dbReference type="PROSITE" id="PS50005">
    <property type="entry name" value="TPR"/>
    <property type="match status" value="1"/>
</dbReference>
<dbReference type="Proteomes" id="UP001623232">
    <property type="component" value="Chromosome"/>
</dbReference>
<dbReference type="InterPro" id="IPR011990">
    <property type="entry name" value="TPR-like_helical_dom_sf"/>
</dbReference>
<dbReference type="Gene3D" id="1.25.40.10">
    <property type="entry name" value="Tetratricopeptide repeat domain"/>
    <property type="match status" value="1"/>
</dbReference>
<dbReference type="PANTHER" id="PTHR12558">
    <property type="entry name" value="CELL DIVISION CYCLE 16,23,27"/>
    <property type="match status" value="1"/>
</dbReference>
<keyword evidence="1" id="KW-0802">TPR repeat</keyword>
<feature type="repeat" description="TPR" evidence="1">
    <location>
        <begin position="123"/>
        <end position="156"/>
    </location>
</feature>
<dbReference type="RefSeq" id="WP_406648614.1">
    <property type="nucleotide sequence ID" value="NZ_CP123584.1"/>
</dbReference>
<accession>A0ABZ2XZM8</accession>
<dbReference type="EMBL" id="CP123584">
    <property type="protein sequence ID" value="WZK90096.1"/>
    <property type="molecule type" value="Genomic_DNA"/>
</dbReference>
<organism evidence="2 3">
    <name type="scientific">Aliisedimentitalea scapharcae</name>
    <dbReference type="NCBI Taxonomy" id="1524259"/>
    <lineage>
        <taxon>Bacteria</taxon>
        <taxon>Pseudomonadati</taxon>
        <taxon>Pseudomonadota</taxon>
        <taxon>Alphaproteobacteria</taxon>
        <taxon>Rhodobacterales</taxon>
        <taxon>Roseobacteraceae</taxon>
        <taxon>Aliisedimentitalea</taxon>
    </lineage>
</organism>
<dbReference type="SMART" id="SM00028">
    <property type="entry name" value="TPR"/>
    <property type="match status" value="2"/>
</dbReference>
<dbReference type="PANTHER" id="PTHR12558:SF13">
    <property type="entry name" value="CELL DIVISION CYCLE PROTEIN 27 HOMOLOG"/>
    <property type="match status" value="1"/>
</dbReference>
<dbReference type="InterPro" id="IPR019734">
    <property type="entry name" value="TPR_rpt"/>
</dbReference>
<proteinExistence type="predicted"/>
<protein>
    <submittedName>
        <fullName evidence="2">Tetratricopeptide repeat protein</fullName>
    </submittedName>
</protein>